<sequence length="266" mass="28225">MRVVEISLDEPPEVVDIGVGLHGVSRRHDTYLLPELWQFHLYGYSAELTVAGTPHAIEPGFVSLIPPGTQARYRYRGPSEHLYVHFRAPGGAGAHAVPVMQNAGVQAPALSDMLRAAIAAAPQAPARTAAEIWTALWRVATLSGGDHPHPAVAAAISHIEAHLASPLSVSGVARVAGVSHNHLTRLFHAEMGVTVVAYIHRRRMIRARHLLAESTMPISAVAAAVGMRDLQAFNKACRRTLGAAPRVIRASGSSADARPAAGRHGG</sequence>
<dbReference type="SUPFAM" id="SSF46689">
    <property type="entry name" value="Homeodomain-like"/>
    <property type="match status" value="2"/>
</dbReference>
<dbReference type="PROSITE" id="PS01124">
    <property type="entry name" value="HTH_ARAC_FAMILY_2"/>
    <property type="match status" value="1"/>
</dbReference>
<dbReference type="InterPro" id="IPR050204">
    <property type="entry name" value="AraC_XylS_family_regulators"/>
</dbReference>
<keyword evidence="6" id="KW-1185">Reference proteome</keyword>
<evidence type="ECO:0000256" key="1">
    <source>
        <dbReference type="ARBA" id="ARBA00023015"/>
    </source>
</evidence>
<evidence type="ECO:0000256" key="2">
    <source>
        <dbReference type="ARBA" id="ARBA00023125"/>
    </source>
</evidence>
<dbReference type="Proteomes" id="UP001597368">
    <property type="component" value="Unassembled WGS sequence"/>
</dbReference>
<evidence type="ECO:0000313" key="6">
    <source>
        <dbReference type="Proteomes" id="UP001597368"/>
    </source>
</evidence>
<name>A0ABW4SKQ1_9ACTN</name>
<dbReference type="Pfam" id="PF12833">
    <property type="entry name" value="HTH_18"/>
    <property type="match status" value="1"/>
</dbReference>
<comment type="caution">
    <text evidence="5">The sequence shown here is derived from an EMBL/GenBank/DDBJ whole genome shotgun (WGS) entry which is preliminary data.</text>
</comment>
<gene>
    <name evidence="5" type="ORF">ACFSKW_01395</name>
</gene>
<dbReference type="PANTHER" id="PTHR46796:SF6">
    <property type="entry name" value="ARAC SUBFAMILY"/>
    <property type="match status" value="1"/>
</dbReference>
<dbReference type="Gene3D" id="1.10.10.60">
    <property type="entry name" value="Homeodomain-like"/>
    <property type="match status" value="1"/>
</dbReference>
<dbReference type="RefSeq" id="WP_379568235.1">
    <property type="nucleotide sequence ID" value="NZ_JBHUFV010000003.1"/>
</dbReference>
<organism evidence="5 6">
    <name type="scientific">Nonomuraea mangrovi</name>
    <dbReference type="NCBI Taxonomy" id="2316207"/>
    <lineage>
        <taxon>Bacteria</taxon>
        <taxon>Bacillati</taxon>
        <taxon>Actinomycetota</taxon>
        <taxon>Actinomycetes</taxon>
        <taxon>Streptosporangiales</taxon>
        <taxon>Streptosporangiaceae</taxon>
        <taxon>Nonomuraea</taxon>
    </lineage>
</organism>
<dbReference type="EMBL" id="JBHUFV010000003">
    <property type="protein sequence ID" value="MFD1930123.1"/>
    <property type="molecule type" value="Genomic_DNA"/>
</dbReference>
<reference evidence="6" key="1">
    <citation type="journal article" date="2019" name="Int. J. Syst. Evol. Microbiol.">
        <title>The Global Catalogue of Microorganisms (GCM) 10K type strain sequencing project: providing services to taxonomists for standard genome sequencing and annotation.</title>
        <authorList>
            <consortium name="The Broad Institute Genomics Platform"/>
            <consortium name="The Broad Institute Genome Sequencing Center for Infectious Disease"/>
            <person name="Wu L."/>
            <person name="Ma J."/>
        </authorList>
    </citation>
    <scope>NUCLEOTIDE SEQUENCE [LARGE SCALE GENOMIC DNA]</scope>
    <source>
        <strain evidence="6">ICMP 6774ER</strain>
    </source>
</reference>
<proteinExistence type="predicted"/>
<evidence type="ECO:0000259" key="4">
    <source>
        <dbReference type="PROSITE" id="PS01124"/>
    </source>
</evidence>
<evidence type="ECO:0000313" key="5">
    <source>
        <dbReference type="EMBL" id="MFD1930123.1"/>
    </source>
</evidence>
<accession>A0ABW4SKQ1</accession>
<keyword evidence="2" id="KW-0238">DNA-binding</keyword>
<dbReference type="SMART" id="SM00342">
    <property type="entry name" value="HTH_ARAC"/>
    <property type="match status" value="1"/>
</dbReference>
<keyword evidence="3" id="KW-0804">Transcription</keyword>
<dbReference type="PANTHER" id="PTHR46796">
    <property type="entry name" value="HTH-TYPE TRANSCRIPTIONAL ACTIVATOR RHAS-RELATED"/>
    <property type="match status" value="1"/>
</dbReference>
<dbReference type="InterPro" id="IPR018060">
    <property type="entry name" value="HTH_AraC"/>
</dbReference>
<evidence type="ECO:0000256" key="3">
    <source>
        <dbReference type="ARBA" id="ARBA00023163"/>
    </source>
</evidence>
<feature type="domain" description="HTH araC/xylS-type" evidence="4">
    <location>
        <begin position="153"/>
        <end position="251"/>
    </location>
</feature>
<dbReference type="SUPFAM" id="SSF51215">
    <property type="entry name" value="Regulatory protein AraC"/>
    <property type="match status" value="1"/>
</dbReference>
<dbReference type="InterPro" id="IPR037923">
    <property type="entry name" value="HTH-like"/>
</dbReference>
<keyword evidence="1" id="KW-0805">Transcription regulation</keyword>
<protein>
    <submittedName>
        <fullName evidence="5">Helix-turn-helix domain-containing protein</fullName>
    </submittedName>
</protein>
<dbReference type="InterPro" id="IPR009057">
    <property type="entry name" value="Homeodomain-like_sf"/>
</dbReference>